<keyword evidence="1" id="KW-0378">Hydrolase</keyword>
<dbReference type="OrthoDB" id="573467at2"/>
<name>A0A248VCX5_9BURK</name>
<dbReference type="EMBL" id="CP022989">
    <property type="protein sequence ID" value="ASV96818.1"/>
    <property type="molecule type" value="Genomic_DNA"/>
</dbReference>
<protein>
    <submittedName>
        <fullName evidence="1">S-adenosylhomocysteine hydrolase</fullName>
    </submittedName>
</protein>
<reference evidence="1 2" key="1">
    <citation type="submission" date="2017-08" db="EMBL/GenBank/DDBJ databases">
        <title>Identification and genetic characteristics of simultaneous BTEX- and naphthalene-degrading Paraburkholderia sp. BN5 isolated from petroleum-contaminated soil.</title>
        <authorList>
            <person name="Lee Y."/>
            <person name="Jeon C.O."/>
        </authorList>
    </citation>
    <scope>NUCLEOTIDE SEQUENCE [LARGE SCALE GENOMIC DNA]</scope>
    <source>
        <strain evidence="1 2">BN5</strain>
    </source>
</reference>
<proteinExistence type="predicted"/>
<dbReference type="RefSeq" id="WP_095417125.1">
    <property type="nucleotide sequence ID" value="NZ_CP022989.1"/>
</dbReference>
<evidence type="ECO:0000313" key="2">
    <source>
        <dbReference type="Proteomes" id="UP000215158"/>
    </source>
</evidence>
<accession>A0A248VCX5</accession>
<dbReference type="KEGG" id="parb:CJU94_00695"/>
<dbReference type="Pfam" id="PF19570">
    <property type="entry name" value="DUF6088"/>
    <property type="match status" value="1"/>
</dbReference>
<dbReference type="InterPro" id="IPR045738">
    <property type="entry name" value="DUF6088"/>
</dbReference>
<organism evidence="1 2">
    <name type="scientific">Paraburkholderia aromaticivorans</name>
    <dbReference type="NCBI Taxonomy" id="2026199"/>
    <lineage>
        <taxon>Bacteria</taxon>
        <taxon>Pseudomonadati</taxon>
        <taxon>Pseudomonadota</taxon>
        <taxon>Betaproteobacteria</taxon>
        <taxon>Burkholderiales</taxon>
        <taxon>Burkholderiaceae</taxon>
        <taxon>Paraburkholderia</taxon>
    </lineage>
</organism>
<dbReference type="Proteomes" id="UP000215158">
    <property type="component" value="Chromosome 1"/>
</dbReference>
<dbReference type="AlphaFoldDB" id="A0A248VCX5"/>
<dbReference type="GO" id="GO:0016787">
    <property type="term" value="F:hydrolase activity"/>
    <property type="evidence" value="ECO:0007669"/>
    <property type="project" value="UniProtKB-KW"/>
</dbReference>
<gene>
    <name evidence="1" type="ORF">CJU94_00695</name>
</gene>
<keyword evidence="2" id="KW-1185">Reference proteome</keyword>
<sequence length="133" mass="14987">MTIEDRIVRSIRRRRGVAILRSEVARLGSTAQVGRVLAKMVSDGRLVRVSKGVFAKTRINKFTGKLAPAAPFDVIAAQTFRKLRIEVWPGRLAREYNAGRTTQIPMAPLVSTGKRRIHRKIQVGSKTIKYENF</sequence>
<evidence type="ECO:0000313" key="1">
    <source>
        <dbReference type="EMBL" id="ASV96818.1"/>
    </source>
</evidence>